<organism evidence="2 3">
    <name type="scientific">Marivita geojedonensis</name>
    <dbReference type="NCBI Taxonomy" id="1123756"/>
    <lineage>
        <taxon>Bacteria</taxon>
        <taxon>Pseudomonadati</taxon>
        <taxon>Pseudomonadota</taxon>
        <taxon>Alphaproteobacteria</taxon>
        <taxon>Rhodobacterales</taxon>
        <taxon>Roseobacteraceae</taxon>
        <taxon>Marivita</taxon>
    </lineage>
</organism>
<reference evidence="2 3" key="1">
    <citation type="submission" date="2014-03" db="EMBL/GenBank/DDBJ databases">
        <title>The draft genome sequence of Marivita geojedonensis KCTC 23882.</title>
        <authorList>
            <person name="Lai Q."/>
            <person name="Shao Z."/>
        </authorList>
    </citation>
    <scope>NUCLEOTIDE SEQUENCE [LARGE SCALE GENOMIC DNA]</scope>
    <source>
        <strain evidence="2 3">DPG-138</strain>
    </source>
</reference>
<accession>A0A1X4NM73</accession>
<gene>
    <name evidence="2" type="ORF">MGEO_08170</name>
</gene>
<dbReference type="InterPro" id="IPR050678">
    <property type="entry name" value="DNA_Partitioning_ATPase"/>
</dbReference>
<dbReference type="STRING" id="1123756.MGEO_08170"/>
<name>A0A1X4NM73_9RHOB</name>
<feature type="domain" description="CobQ/CobB/MinD/ParA nucleotide binding" evidence="1">
    <location>
        <begin position="6"/>
        <end position="159"/>
    </location>
</feature>
<dbReference type="PANTHER" id="PTHR13696:SF96">
    <property type="entry name" value="COBQ_COBB_MIND_PARA NUCLEOTIDE BINDING DOMAIN-CONTAINING PROTEIN"/>
    <property type="match status" value="1"/>
</dbReference>
<proteinExistence type="predicted"/>
<sequence>MAGHVITVAQQKGGSGKTTVSANLATGFLRQGKRVALVDIDPQGSLGRWFMTRIETETGPVENLEFATSSAWGITYEVRKLSDNHDIVIIDTPPKADSDLRPALRVADLVVVPVSVSHVDLWATEGVLDLARREGKEALVVLNRARKNTRLGSEVAEAAEKLMARIAETTLANRVIYAEALGQGRGAAEGRKTPAQAEVDALTSEVAQVLANG</sequence>
<dbReference type="PANTHER" id="PTHR13696">
    <property type="entry name" value="P-LOOP CONTAINING NUCLEOSIDE TRIPHOSPHATE HYDROLASE"/>
    <property type="match status" value="1"/>
</dbReference>
<protein>
    <submittedName>
        <fullName evidence="2">Cobyrinic acid a,c-diamide synthase</fullName>
    </submittedName>
</protein>
<comment type="caution">
    <text evidence="2">The sequence shown here is derived from an EMBL/GenBank/DDBJ whole genome shotgun (WGS) entry which is preliminary data.</text>
</comment>
<dbReference type="Gene3D" id="3.40.50.300">
    <property type="entry name" value="P-loop containing nucleotide triphosphate hydrolases"/>
    <property type="match status" value="1"/>
</dbReference>
<dbReference type="AlphaFoldDB" id="A0A1X4NM73"/>
<dbReference type="CDD" id="cd02042">
    <property type="entry name" value="ParAB_family"/>
    <property type="match status" value="1"/>
</dbReference>
<dbReference type="NCBIfam" id="NF041546">
    <property type="entry name" value="ParA_partition"/>
    <property type="match status" value="1"/>
</dbReference>
<dbReference type="Proteomes" id="UP000193926">
    <property type="component" value="Unassembled WGS sequence"/>
</dbReference>
<evidence type="ECO:0000313" key="2">
    <source>
        <dbReference type="EMBL" id="OSQ51431.1"/>
    </source>
</evidence>
<dbReference type="PIRSF" id="PIRSF009320">
    <property type="entry name" value="Nuc_binding_HP_1000"/>
    <property type="match status" value="1"/>
</dbReference>
<dbReference type="RefSeq" id="WP_085636235.1">
    <property type="nucleotide sequence ID" value="NZ_JFKC01000005.1"/>
</dbReference>
<dbReference type="InterPro" id="IPR027417">
    <property type="entry name" value="P-loop_NTPase"/>
</dbReference>
<evidence type="ECO:0000259" key="1">
    <source>
        <dbReference type="Pfam" id="PF01656"/>
    </source>
</evidence>
<dbReference type="InterPro" id="IPR002586">
    <property type="entry name" value="CobQ/CobB/MinD/ParA_Nub-bd_dom"/>
</dbReference>
<keyword evidence="3" id="KW-1185">Reference proteome</keyword>
<evidence type="ECO:0000313" key="3">
    <source>
        <dbReference type="Proteomes" id="UP000193926"/>
    </source>
</evidence>
<dbReference type="EMBL" id="JFKC01000005">
    <property type="protein sequence ID" value="OSQ51431.1"/>
    <property type="molecule type" value="Genomic_DNA"/>
</dbReference>
<dbReference type="InterPro" id="IPR048089">
    <property type="entry name" value="McdA"/>
</dbReference>
<dbReference type="SUPFAM" id="SSF52540">
    <property type="entry name" value="P-loop containing nucleoside triphosphate hydrolases"/>
    <property type="match status" value="1"/>
</dbReference>
<dbReference type="OrthoDB" id="9804460at2"/>
<dbReference type="Pfam" id="PF01656">
    <property type="entry name" value="CbiA"/>
    <property type="match status" value="1"/>
</dbReference>